<dbReference type="InterPro" id="IPR014748">
    <property type="entry name" value="Enoyl-CoA_hydra_C"/>
</dbReference>
<protein>
    <submittedName>
        <fullName evidence="3">2-(1,2-epoxy-1,2-dihydrophenyl)acetyl-CoA isomerase</fullName>
        <ecNumber evidence="3">5.3.3.18</ecNumber>
    </submittedName>
</protein>
<evidence type="ECO:0000256" key="2">
    <source>
        <dbReference type="RuleBase" id="RU003707"/>
    </source>
</evidence>
<dbReference type="EMBL" id="JACCBN010000001">
    <property type="protein sequence ID" value="NYD39822.1"/>
    <property type="molecule type" value="Genomic_DNA"/>
</dbReference>
<reference evidence="3 4" key="1">
    <citation type="submission" date="2020-07" db="EMBL/GenBank/DDBJ databases">
        <title>Sequencing the genomes of 1000 actinobacteria strains.</title>
        <authorList>
            <person name="Klenk H.-P."/>
        </authorList>
    </citation>
    <scope>NUCLEOTIDE SEQUENCE [LARGE SCALE GENOMIC DNA]</scope>
    <source>
        <strain evidence="3 4">DSM 45772</strain>
    </source>
</reference>
<dbReference type="Proteomes" id="UP000535890">
    <property type="component" value="Unassembled WGS sequence"/>
</dbReference>
<keyword evidence="3" id="KW-0413">Isomerase</keyword>
<dbReference type="Gene3D" id="3.90.226.10">
    <property type="entry name" value="2-enoyl-CoA Hydratase, Chain A, domain 1"/>
    <property type="match status" value="1"/>
</dbReference>
<dbReference type="PROSITE" id="PS00166">
    <property type="entry name" value="ENOYL_COA_HYDRATASE"/>
    <property type="match status" value="1"/>
</dbReference>
<sequence length="270" mass="27928">MPAETGTDDDAVTVDRTTPAVAVVRLERPDSRNALTGEVKTALRDALTEVGADESIRAVVLTGTGKAFCAGQDLREHAAALRHDAATAFDTVTEHYNPIARALTEMPKPVVAAINGTCVGAGLGFALACDLRLAAEGTSFSTAFSAIGLGGDSGLSASLAHCVGASRATALLLLGDAFTADQARDWGILHRIVPRDALDHEAVTLAARLAAGPTRAYAEIKRAVALGATSSLPDVLAHEAEAQARLGLTDDHRNAVEAFLAKQQPAFTGR</sequence>
<evidence type="ECO:0000313" key="3">
    <source>
        <dbReference type="EMBL" id="NYD39822.1"/>
    </source>
</evidence>
<evidence type="ECO:0000313" key="4">
    <source>
        <dbReference type="Proteomes" id="UP000535890"/>
    </source>
</evidence>
<organism evidence="3 4">
    <name type="scientific">Actinomycetospora corticicola</name>
    <dbReference type="NCBI Taxonomy" id="663602"/>
    <lineage>
        <taxon>Bacteria</taxon>
        <taxon>Bacillati</taxon>
        <taxon>Actinomycetota</taxon>
        <taxon>Actinomycetes</taxon>
        <taxon>Pseudonocardiales</taxon>
        <taxon>Pseudonocardiaceae</taxon>
        <taxon>Actinomycetospora</taxon>
    </lineage>
</organism>
<dbReference type="GO" id="GO:0016853">
    <property type="term" value="F:isomerase activity"/>
    <property type="evidence" value="ECO:0007669"/>
    <property type="project" value="UniProtKB-KW"/>
</dbReference>
<dbReference type="Gene3D" id="1.10.12.10">
    <property type="entry name" value="Lyase 2-enoyl-coa Hydratase, Chain A, domain 2"/>
    <property type="match status" value="1"/>
</dbReference>
<keyword evidence="4" id="KW-1185">Reference proteome</keyword>
<gene>
    <name evidence="3" type="ORF">BJ983_005924</name>
</gene>
<dbReference type="InterPro" id="IPR001753">
    <property type="entry name" value="Enoyl-CoA_hydra/iso"/>
</dbReference>
<dbReference type="PANTHER" id="PTHR43459:SF1">
    <property type="entry name" value="EG:BACN32G11.4 PROTEIN"/>
    <property type="match status" value="1"/>
</dbReference>
<proteinExistence type="inferred from homology"/>
<dbReference type="InterPro" id="IPR029045">
    <property type="entry name" value="ClpP/crotonase-like_dom_sf"/>
</dbReference>
<dbReference type="Pfam" id="PF00378">
    <property type="entry name" value="ECH_1"/>
    <property type="match status" value="1"/>
</dbReference>
<dbReference type="EC" id="5.3.3.18" evidence="3"/>
<comment type="similarity">
    <text evidence="1 2">Belongs to the enoyl-CoA hydratase/isomerase family.</text>
</comment>
<comment type="caution">
    <text evidence="3">The sequence shown here is derived from an EMBL/GenBank/DDBJ whole genome shotgun (WGS) entry which is preliminary data.</text>
</comment>
<dbReference type="RefSeq" id="WP_179797089.1">
    <property type="nucleotide sequence ID" value="NZ_BAABHP010000002.1"/>
</dbReference>
<accession>A0A7Y9E2I7</accession>
<dbReference type="SUPFAM" id="SSF52096">
    <property type="entry name" value="ClpP/crotonase"/>
    <property type="match status" value="1"/>
</dbReference>
<dbReference type="PANTHER" id="PTHR43459">
    <property type="entry name" value="ENOYL-COA HYDRATASE"/>
    <property type="match status" value="1"/>
</dbReference>
<name>A0A7Y9E2I7_9PSEU</name>
<dbReference type="AlphaFoldDB" id="A0A7Y9E2I7"/>
<evidence type="ECO:0000256" key="1">
    <source>
        <dbReference type="ARBA" id="ARBA00005254"/>
    </source>
</evidence>
<dbReference type="CDD" id="cd06558">
    <property type="entry name" value="crotonase-like"/>
    <property type="match status" value="1"/>
</dbReference>
<dbReference type="InterPro" id="IPR018376">
    <property type="entry name" value="Enoyl-CoA_hyd/isom_CS"/>
</dbReference>